<protein>
    <submittedName>
        <fullName evidence="2">Uncharacterized protein</fullName>
    </submittedName>
</protein>
<feature type="transmembrane region" description="Helical" evidence="1">
    <location>
        <begin position="27"/>
        <end position="57"/>
    </location>
</feature>
<keyword evidence="1" id="KW-0812">Transmembrane</keyword>
<comment type="caution">
    <text evidence="2">The sequence shown here is derived from an EMBL/GenBank/DDBJ whole genome shotgun (WGS) entry which is preliminary data.</text>
</comment>
<gene>
    <name evidence="2" type="ORF">LCGC14_2360010</name>
</gene>
<dbReference type="EMBL" id="LAZR01034545">
    <property type="protein sequence ID" value="KKL45005.1"/>
    <property type="molecule type" value="Genomic_DNA"/>
</dbReference>
<keyword evidence="1" id="KW-1133">Transmembrane helix</keyword>
<organism evidence="2">
    <name type="scientific">marine sediment metagenome</name>
    <dbReference type="NCBI Taxonomy" id="412755"/>
    <lineage>
        <taxon>unclassified sequences</taxon>
        <taxon>metagenomes</taxon>
        <taxon>ecological metagenomes</taxon>
    </lineage>
</organism>
<proteinExistence type="predicted"/>
<accession>A0A0F9EJD7</accession>
<dbReference type="AlphaFoldDB" id="A0A0F9EJD7"/>
<evidence type="ECO:0000256" key="1">
    <source>
        <dbReference type="SAM" id="Phobius"/>
    </source>
</evidence>
<sequence>MLGLLTTLPLFAFGVVSNLTSLFTRRIGIGGTLACTMLLFATGIALRSVGGIFLLYLGTLY</sequence>
<keyword evidence="1" id="KW-0472">Membrane</keyword>
<reference evidence="2" key="1">
    <citation type="journal article" date="2015" name="Nature">
        <title>Complex archaea that bridge the gap between prokaryotes and eukaryotes.</title>
        <authorList>
            <person name="Spang A."/>
            <person name="Saw J.H."/>
            <person name="Jorgensen S.L."/>
            <person name="Zaremba-Niedzwiedzka K."/>
            <person name="Martijn J."/>
            <person name="Lind A.E."/>
            <person name="van Eijk R."/>
            <person name="Schleper C."/>
            <person name="Guy L."/>
            <person name="Ettema T.J."/>
        </authorList>
    </citation>
    <scope>NUCLEOTIDE SEQUENCE</scope>
</reference>
<evidence type="ECO:0000313" key="2">
    <source>
        <dbReference type="EMBL" id="KKL45005.1"/>
    </source>
</evidence>
<name>A0A0F9EJD7_9ZZZZ</name>